<reference evidence="3 4" key="1">
    <citation type="submission" date="2020-10" db="EMBL/GenBank/DDBJ databases">
        <title>Olsenella immobilis sp.nov., isolated from the mud in a fermentation cellar used for the production of Chinese strong-flavoured liquor.</title>
        <authorList>
            <person name="Lu L."/>
        </authorList>
    </citation>
    <scope>NUCLEOTIDE SEQUENCE [LARGE SCALE GENOMIC DNA]</scope>
    <source>
        <strain evidence="3 4">LZLJ-2</strain>
    </source>
</reference>
<dbReference type="InterPro" id="IPR008589">
    <property type="entry name" value="MupG"/>
</dbReference>
<accession>A0A7S7MAA2</accession>
<name>A0A7S7MAA2_9ACTN</name>
<dbReference type="SUPFAM" id="SSF50891">
    <property type="entry name" value="Cyclophilin-like"/>
    <property type="match status" value="1"/>
</dbReference>
<evidence type="ECO:0000313" key="4">
    <source>
        <dbReference type="Proteomes" id="UP000593735"/>
    </source>
</evidence>
<dbReference type="Gene3D" id="2.40.100.10">
    <property type="entry name" value="Cyclophilin-like"/>
    <property type="match status" value="1"/>
</dbReference>
<dbReference type="SUPFAM" id="SSF51445">
    <property type="entry name" value="(Trans)glycosidases"/>
    <property type="match status" value="1"/>
</dbReference>
<dbReference type="InterPro" id="IPR029000">
    <property type="entry name" value="Cyclophilin-like_dom_sf"/>
</dbReference>
<sequence length="351" mass="38608">MQTGISLYLGSDLEVNERVIACARRAHVSYAFTSLHIPEESGVDYGRGVRHLLGLLDAADISLIADVGPDTCEKLGCSRIEDLAEMGVTHVRLDYGFDPQQTAQLSRTFHIVCNASTVSAQEVSVWRESGADLTRFAACHNYYPKRWTGLDLADVRRMNRRLAAYGFETIGFVPGNKTMRGPLFEGLPTVEGQRNQRDRIAVNALELALDGGCDIVIVGDVDLTDSGWDQLGQLSRGFVDVGCTLESGYEYLRGQVHHDRVDSSPWVFRSPESRTTLRPERALAPDATAGAPRSVGSIAVSNSAYLRYEGELEIARRDLLGDVRTNVVGQVDAEDLDLLSYVREGFGLRLI</sequence>
<evidence type="ECO:0000259" key="1">
    <source>
        <dbReference type="Pfam" id="PF05913"/>
    </source>
</evidence>
<feature type="domain" description="6-phospho-N-acetylmuramidase N-terminal" evidence="2">
    <location>
        <begin position="3"/>
        <end position="232"/>
    </location>
</feature>
<dbReference type="InterPro" id="IPR043797">
    <property type="entry name" value="MupG_N"/>
</dbReference>
<dbReference type="Pfam" id="PF19200">
    <property type="entry name" value="MupG_N"/>
    <property type="match status" value="1"/>
</dbReference>
<dbReference type="InterPro" id="IPR017853">
    <property type="entry name" value="GH"/>
</dbReference>
<dbReference type="AlphaFoldDB" id="A0A7S7MAA2"/>
<proteinExistence type="predicted"/>
<dbReference type="KEGG" id="tio:INP52_00425"/>
<evidence type="ECO:0000313" key="3">
    <source>
        <dbReference type="EMBL" id="QOY60728.1"/>
    </source>
</evidence>
<organism evidence="3 4">
    <name type="scientific">Thermophilibacter immobilis</name>
    <dbReference type="NCBI Taxonomy" id="2779519"/>
    <lineage>
        <taxon>Bacteria</taxon>
        <taxon>Bacillati</taxon>
        <taxon>Actinomycetota</taxon>
        <taxon>Coriobacteriia</taxon>
        <taxon>Coriobacteriales</taxon>
        <taxon>Atopobiaceae</taxon>
        <taxon>Thermophilibacter</taxon>
    </lineage>
</organism>
<dbReference type="EMBL" id="CP063767">
    <property type="protein sequence ID" value="QOY60728.1"/>
    <property type="molecule type" value="Genomic_DNA"/>
</dbReference>
<protein>
    <submittedName>
        <fullName evidence="3">DUF871 domain-containing protein</fullName>
    </submittedName>
</protein>
<evidence type="ECO:0000259" key="2">
    <source>
        <dbReference type="Pfam" id="PF19200"/>
    </source>
</evidence>
<dbReference type="RefSeq" id="WP_194371462.1">
    <property type="nucleotide sequence ID" value="NZ_CP063767.1"/>
</dbReference>
<dbReference type="Proteomes" id="UP000593735">
    <property type="component" value="Chromosome"/>
</dbReference>
<dbReference type="InterPro" id="IPR043894">
    <property type="entry name" value="MupG_C"/>
</dbReference>
<dbReference type="InterPro" id="IPR013785">
    <property type="entry name" value="Aldolase_TIM"/>
</dbReference>
<dbReference type="Pfam" id="PF05913">
    <property type="entry name" value="MupG_C"/>
    <property type="match status" value="1"/>
</dbReference>
<dbReference type="Gene3D" id="3.20.20.70">
    <property type="entry name" value="Aldolase class I"/>
    <property type="match status" value="1"/>
</dbReference>
<dbReference type="PANTHER" id="PTHR38435:SF2">
    <property type="entry name" value="DUF871 DOMAIN-CONTAINING PROTEIN"/>
    <property type="match status" value="1"/>
</dbReference>
<dbReference type="PANTHER" id="PTHR38435">
    <property type="match status" value="1"/>
</dbReference>
<feature type="domain" description="6-phospho-N-acetylmuramidase C-terminal" evidence="1">
    <location>
        <begin position="251"/>
        <end position="345"/>
    </location>
</feature>
<gene>
    <name evidence="3" type="ORF">INP52_00425</name>
</gene>
<keyword evidence="4" id="KW-1185">Reference proteome</keyword>